<evidence type="ECO:0000256" key="6">
    <source>
        <dbReference type="ARBA" id="ARBA00022692"/>
    </source>
</evidence>
<dbReference type="GO" id="GO:0005886">
    <property type="term" value="C:plasma membrane"/>
    <property type="evidence" value="ECO:0007669"/>
    <property type="project" value="TreeGrafter"/>
</dbReference>
<evidence type="ECO:0000256" key="8">
    <source>
        <dbReference type="ARBA" id="ARBA00022989"/>
    </source>
</evidence>
<evidence type="ECO:0000256" key="4">
    <source>
        <dbReference type="ARBA" id="ARBA00022553"/>
    </source>
</evidence>
<dbReference type="RefSeq" id="WP_043680552.1">
    <property type="nucleotide sequence ID" value="NZ_JACHIB010000018.1"/>
</dbReference>
<evidence type="ECO:0000313" key="15">
    <source>
        <dbReference type="Proteomes" id="UP000541136"/>
    </source>
</evidence>
<dbReference type="PANTHER" id="PTHR45436:SF5">
    <property type="entry name" value="SENSOR HISTIDINE KINASE TRCS"/>
    <property type="match status" value="1"/>
</dbReference>
<evidence type="ECO:0000256" key="11">
    <source>
        <dbReference type="SAM" id="Phobius"/>
    </source>
</evidence>
<organism evidence="14 15">
    <name type="scientific">Castellaniella defragrans</name>
    <name type="common">Alcaligenes defragrans</name>
    <dbReference type="NCBI Taxonomy" id="75697"/>
    <lineage>
        <taxon>Bacteria</taxon>
        <taxon>Pseudomonadati</taxon>
        <taxon>Pseudomonadota</taxon>
        <taxon>Betaproteobacteria</taxon>
        <taxon>Burkholderiales</taxon>
        <taxon>Alcaligenaceae</taxon>
        <taxon>Castellaniella</taxon>
    </lineage>
</organism>
<gene>
    <name evidence="14" type="ORF">HNR28_002945</name>
</gene>
<evidence type="ECO:0000256" key="5">
    <source>
        <dbReference type="ARBA" id="ARBA00022679"/>
    </source>
</evidence>
<evidence type="ECO:0000256" key="3">
    <source>
        <dbReference type="ARBA" id="ARBA00012438"/>
    </source>
</evidence>
<evidence type="ECO:0000256" key="9">
    <source>
        <dbReference type="ARBA" id="ARBA00023012"/>
    </source>
</evidence>
<evidence type="ECO:0000313" key="14">
    <source>
        <dbReference type="EMBL" id="MBB6084897.1"/>
    </source>
</evidence>
<dbReference type="InterPro" id="IPR005467">
    <property type="entry name" value="His_kinase_dom"/>
</dbReference>
<dbReference type="AlphaFoldDB" id="A0A7W9TSG6"/>
<reference evidence="14 15" key="1">
    <citation type="submission" date="2020-08" db="EMBL/GenBank/DDBJ databases">
        <title>Genomic Encyclopedia of Type Strains, Phase IV (KMG-IV): sequencing the most valuable type-strain genomes for metagenomic binning, comparative biology and taxonomic classification.</title>
        <authorList>
            <person name="Goeker M."/>
        </authorList>
    </citation>
    <scope>NUCLEOTIDE SEQUENCE [LARGE SCALE GENOMIC DNA]</scope>
    <source>
        <strain evidence="14 15">DSM 12141</strain>
    </source>
</reference>
<dbReference type="Pfam" id="PF02518">
    <property type="entry name" value="HATPase_c"/>
    <property type="match status" value="1"/>
</dbReference>
<evidence type="ECO:0000259" key="13">
    <source>
        <dbReference type="PROSITE" id="PS50885"/>
    </source>
</evidence>
<dbReference type="Gene3D" id="3.30.565.10">
    <property type="entry name" value="Histidine kinase-like ATPase, C-terminal domain"/>
    <property type="match status" value="1"/>
</dbReference>
<feature type="domain" description="Histidine kinase" evidence="12">
    <location>
        <begin position="254"/>
        <end position="454"/>
    </location>
</feature>
<dbReference type="InterPro" id="IPR003594">
    <property type="entry name" value="HATPase_dom"/>
</dbReference>
<accession>A0A7W9TSG6</accession>
<proteinExistence type="predicted"/>
<keyword evidence="8 11" id="KW-1133">Transmembrane helix</keyword>
<dbReference type="SUPFAM" id="SSF55874">
    <property type="entry name" value="ATPase domain of HSP90 chaperone/DNA topoisomerase II/histidine kinase"/>
    <property type="match status" value="1"/>
</dbReference>
<dbReference type="InterPro" id="IPR050428">
    <property type="entry name" value="TCS_sensor_his_kinase"/>
</dbReference>
<evidence type="ECO:0000256" key="2">
    <source>
        <dbReference type="ARBA" id="ARBA00004370"/>
    </source>
</evidence>
<evidence type="ECO:0000256" key="7">
    <source>
        <dbReference type="ARBA" id="ARBA00022777"/>
    </source>
</evidence>
<dbReference type="InterPro" id="IPR003660">
    <property type="entry name" value="HAMP_dom"/>
</dbReference>
<dbReference type="EC" id="2.7.13.3" evidence="3"/>
<dbReference type="Proteomes" id="UP000541136">
    <property type="component" value="Unassembled WGS sequence"/>
</dbReference>
<dbReference type="PRINTS" id="PR00344">
    <property type="entry name" value="BCTRLSENSOR"/>
</dbReference>
<dbReference type="PROSITE" id="PS50109">
    <property type="entry name" value="HIS_KIN"/>
    <property type="match status" value="1"/>
</dbReference>
<dbReference type="GO" id="GO:0004673">
    <property type="term" value="F:protein histidine kinase activity"/>
    <property type="evidence" value="ECO:0007669"/>
    <property type="project" value="UniProtKB-EC"/>
</dbReference>
<name>A0A7W9TSG6_CASDE</name>
<evidence type="ECO:0000256" key="1">
    <source>
        <dbReference type="ARBA" id="ARBA00000085"/>
    </source>
</evidence>
<feature type="domain" description="HAMP" evidence="13">
    <location>
        <begin position="195"/>
        <end position="246"/>
    </location>
</feature>
<keyword evidence="10 11" id="KW-0472">Membrane</keyword>
<keyword evidence="5" id="KW-0808">Transferase</keyword>
<dbReference type="InterPro" id="IPR036890">
    <property type="entry name" value="HATPase_C_sf"/>
</dbReference>
<dbReference type="PANTHER" id="PTHR45436">
    <property type="entry name" value="SENSOR HISTIDINE KINASE YKOH"/>
    <property type="match status" value="1"/>
</dbReference>
<dbReference type="SMART" id="SM00387">
    <property type="entry name" value="HATPase_c"/>
    <property type="match status" value="1"/>
</dbReference>
<dbReference type="EMBL" id="JACHIB010000018">
    <property type="protein sequence ID" value="MBB6084897.1"/>
    <property type="molecule type" value="Genomic_DNA"/>
</dbReference>
<keyword evidence="6 11" id="KW-0812">Transmembrane</keyword>
<feature type="transmembrane region" description="Helical" evidence="11">
    <location>
        <begin position="174"/>
        <end position="198"/>
    </location>
</feature>
<evidence type="ECO:0000259" key="12">
    <source>
        <dbReference type="PROSITE" id="PS50109"/>
    </source>
</evidence>
<dbReference type="GO" id="GO:0000160">
    <property type="term" value="P:phosphorelay signal transduction system"/>
    <property type="evidence" value="ECO:0007669"/>
    <property type="project" value="UniProtKB-KW"/>
</dbReference>
<sequence>MTAPHPSLRLRLLAVTLVWTLLSVALAGWGIQRLFRQHIQAQLQSELNIHLNHLTASLQVDEQGQVSLSALPTDPRFGHPFSGLYWQISVPSDGTRFAQLLRSRSLWDAHLPAAAGDVEPGQDAVAQVSGPGGKPLQMRLREVHPAEGPIDTLILSVGADEALWAEPVSRFDRMLAVALGILALGMVAAAWMQVGFGLRPLGRLRERLAALREGRADRIEGEFPMEVQPLVEDFNLVLSRNAQGLERARMQAGNLAHALKTPLAVMANAAQAGDPALPRLVAEQVEAARRQVDYHLARARAAAAVRVTGLRSPILPLLQGLVRVMDRVHAERGLAYDLSGVPAELAFRGEAQDFQEMLGNVLDNAGKWARRRVRVTARRTDGELSIRVEDDGPGLSPERAEMVFERGRRADERTPGSGLGLGIVRDLADLYGGWARIEAGDLGGARVVITLPAA</sequence>
<comment type="caution">
    <text evidence="14">The sequence shown here is derived from an EMBL/GenBank/DDBJ whole genome shotgun (WGS) entry which is preliminary data.</text>
</comment>
<comment type="subcellular location">
    <subcellularLocation>
        <location evidence="2">Membrane</location>
    </subcellularLocation>
</comment>
<evidence type="ECO:0000256" key="10">
    <source>
        <dbReference type="ARBA" id="ARBA00023136"/>
    </source>
</evidence>
<keyword evidence="9" id="KW-0902">Two-component regulatory system</keyword>
<comment type="catalytic activity">
    <reaction evidence="1">
        <text>ATP + protein L-histidine = ADP + protein N-phospho-L-histidine.</text>
        <dbReference type="EC" id="2.7.13.3"/>
    </reaction>
</comment>
<dbReference type="PROSITE" id="PS50885">
    <property type="entry name" value="HAMP"/>
    <property type="match status" value="1"/>
</dbReference>
<dbReference type="InterPro" id="IPR004358">
    <property type="entry name" value="Sig_transdc_His_kin-like_C"/>
</dbReference>
<protein>
    <recommendedName>
        <fullName evidence="3">histidine kinase</fullName>
        <ecNumber evidence="3">2.7.13.3</ecNumber>
    </recommendedName>
</protein>
<keyword evidence="7 14" id="KW-0418">Kinase</keyword>
<keyword evidence="4" id="KW-0597">Phosphoprotein</keyword>